<dbReference type="EMBL" id="CACRXK020001227">
    <property type="protein sequence ID" value="CAB3987756.1"/>
    <property type="molecule type" value="Genomic_DNA"/>
</dbReference>
<organism evidence="4 5">
    <name type="scientific">Paramuricea clavata</name>
    <name type="common">Red gorgonian</name>
    <name type="synonym">Violescent sea-whip</name>
    <dbReference type="NCBI Taxonomy" id="317549"/>
    <lineage>
        <taxon>Eukaryota</taxon>
        <taxon>Metazoa</taxon>
        <taxon>Cnidaria</taxon>
        <taxon>Anthozoa</taxon>
        <taxon>Octocorallia</taxon>
        <taxon>Malacalcyonacea</taxon>
        <taxon>Plexauridae</taxon>
        <taxon>Paramuricea</taxon>
    </lineage>
</organism>
<dbReference type="OrthoDB" id="5971017at2759"/>
<dbReference type="Gene3D" id="3.90.1750.10">
    <property type="entry name" value="Hect, E3 ligase catalytic domains"/>
    <property type="match status" value="1"/>
</dbReference>
<dbReference type="InterPro" id="IPR035983">
    <property type="entry name" value="Hect_E3_ubiquitin_ligase"/>
</dbReference>
<comment type="caution">
    <text evidence="4">The sequence shown here is derived from an EMBL/GenBank/DDBJ whole genome shotgun (WGS) entry which is preliminary data.</text>
</comment>
<dbReference type="PROSITE" id="PS50237">
    <property type="entry name" value="HECT"/>
    <property type="match status" value="1"/>
</dbReference>
<keyword evidence="1 2" id="KW-0833">Ubl conjugation pathway</keyword>
<comment type="caution">
    <text evidence="2">Lacks conserved residue(s) required for the propagation of feature annotation.</text>
</comment>
<dbReference type="Proteomes" id="UP001152795">
    <property type="component" value="Unassembled WGS sequence"/>
</dbReference>
<feature type="region of interest" description="Disordered" evidence="3">
    <location>
        <begin position="235"/>
        <end position="256"/>
    </location>
</feature>
<dbReference type="InterPro" id="IPR000569">
    <property type="entry name" value="HECT_dom"/>
</dbReference>
<dbReference type="GO" id="GO:0004842">
    <property type="term" value="F:ubiquitin-protein transferase activity"/>
    <property type="evidence" value="ECO:0007669"/>
    <property type="project" value="InterPro"/>
</dbReference>
<keyword evidence="5" id="KW-1185">Reference proteome</keyword>
<dbReference type="SUPFAM" id="SSF56204">
    <property type="entry name" value="Hect, E3 ligase catalytic domain"/>
    <property type="match status" value="1"/>
</dbReference>
<proteinExistence type="predicted"/>
<evidence type="ECO:0000256" key="1">
    <source>
        <dbReference type="ARBA" id="ARBA00022786"/>
    </source>
</evidence>
<accession>A0A6S7GFY1</accession>
<reference evidence="4" key="1">
    <citation type="submission" date="2020-04" db="EMBL/GenBank/DDBJ databases">
        <authorList>
            <person name="Alioto T."/>
            <person name="Alioto T."/>
            <person name="Gomez Garrido J."/>
        </authorList>
    </citation>
    <scope>NUCLEOTIDE SEQUENCE</scope>
    <source>
        <strain evidence="4">A484AB</strain>
    </source>
</reference>
<feature type="compositionally biased region" description="Low complexity" evidence="3">
    <location>
        <begin position="243"/>
        <end position="256"/>
    </location>
</feature>
<name>A0A6S7GFY1_PARCT</name>
<dbReference type="AlphaFoldDB" id="A0A6S7GFY1"/>
<evidence type="ECO:0000256" key="3">
    <source>
        <dbReference type="SAM" id="MobiDB-lite"/>
    </source>
</evidence>
<sequence length="673" mass="76176">MCSAKLRKDVRFCWKCNADQISAGPPGESTNVVQQQESFGRPQLGQKRKAMSIESYLKTKSTERQSASTFRSKKKNTAKVEKKVSVNIGIKVMSTNGLKTVRGKRLPVTVSQQSTYAMLLEQALQKWSAYDKNFDASKEYVLLYDDDRCAQFMPGQHAEFFCLEKYKTEVGRDYKRIIFYLCLKKDLEQSEDLEKDEETDDEKSDDNFNLNLLFNGDLPPEEMFQIDDFIDAVDKAETESQKETSSSNEQTESNEISCNLPQDAIFDVISDSGIDDYKDVVNLLRSKVKHDDQLFLTMRRHAPFSRVLSLWKRQALKSDPLHELKVHYSGEDGIDSGALALEFLEECIQEMGKVMFPDGSPIDSSLHVQNGDFRACGQLVAVSLAQGGPPPCFLEKCAYEAMFANVDMMNISDEHLTAREISLLEKVRSDCKKYTDLIIDHGYTGTISNEHVDEIIRSLKVSFVSRRCLYMNEFIIGAESYGLDKIMKDNPSVCEPLFVNGELKNGLRPSADYLFSLMVPNYSEVGSTRRCTEENIMDYLQDTLISFEDENIEGHSYAVAWDHEVSPDGIQSNNGGDDKEMRVEFSTPIVNIPGVMGWLIGTQHVPINGKKPNIAVFFDHDCLVRNPKHSICFPLVGACAKTLTIPVAHMRNETKFKEIFLMAYCKGRPFTKP</sequence>
<evidence type="ECO:0000256" key="2">
    <source>
        <dbReference type="PROSITE-ProRule" id="PRU00104"/>
    </source>
</evidence>
<gene>
    <name evidence="4" type="ORF">PACLA_8A001837</name>
</gene>
<evidence type="ECO:0000313" key="4">
    <source>
        <dbReference type="EMBL" id="CAB3987756.1"/>
    </source>
</evidence>
<protein>
    <submittedName>
        <fullName evidence="4">HEG-like 1</fullName>
    </submittedName>
</protein>
<evidence type="ECO:0000313" key="5">
    <source>
        <dbReference type="Proteomes" id="UP001152795"/>
    </source>
</evidence>